<dbReference type="Gene3D" id="3.40.50.300">
    <property type="entry name" value="P-loop containing nucleotide triphosphate hydrolases"/>
    <property type="match status" value="2"/>
</dbReference>
<dbReference type="Pfam" id="PF05362">
    <property type="entry name" value="Lon_C"/>
    <property type="match status" value="1"/>
</dbReference>
<keyword evidence="1 3" id="KW-0645">Protease</keyword>
<dbReference type="InterPro" id="IPR008269">
    <property type="entry name" value="Lon_proteolytic"/>
</dbReference>
<proteinExistence type="predicted"/>
<dbReference type="GO" id="GO:0030163">
    <property type="term" value="P:protein catabolic process"/>
    <property type="evidence" value="ECO:0007669"/>
    <property type="project" value="InterPro"/>
</dbReference>
<dbReference type="GO" id="GO:0004252">
    <property type="term" value="F:serine-type endopeptidase activity"/>
    <property type="evidence" value="ECO:0007669"/>
    <property type="project" value="UniProtKB-EC"/>
</dbReference>
<keyword evidence="3" id="KW-0378">Hydrolase</keyword>
<protein>
    <submittedName>
        <fullName evidence="3">ATP-dependent protease La Type II</fullName>
        <ecNumber evidence="3">3.4.21.53</ecNumber>
    </submittedName>
</protein>
<name>A0A3B0W500_9ZZZZ</name>
<gene>
    <name evidence="3" type="ORF">MNBD_GAMMA01-770</name>
</gene>
<dbReference type="InterPro" id="IPR027417">
    <property type="entry name" value="P-loop_NTPase"/>
</dbReference>
<dbReference type="AlphaFoldDB" id="A0A3B0W500"/>
<sequence>MYNLQTIYARTLNNMAKQSTKIQLNGKLQWQQVRWQCDLEQLDFETTAELDKGNTMVGQHEALEALEYSIESRAFGQNAFVRGLHGIGRMEMICSLLNKANPQMAAKYDRCYVANFQQPDRPRLITLTAGDAKYFKRWMKKFADFVTKDLNNRIDSHDIKTKKAAIDAEVNQKIKLISEPFEQELAKQQLAMVNYKTEAGLQTVISPLHEEKPVNPQQWQELIAAGTITEQQQKQTQENIVKFSSQLQEMAKSISSIKYKGSEQTQELIETRTRQLLHAQTAKISKRFRTNAVQEYLTDACEDVIEQFFYSEKEKFFPHTRYNVNILVAQKKNTDCPIMIERVPTLSKLLGTIESKWGEKGPELSDHMSITAGTLLRADGGFLILDARDLLTEAGAWKILIRTIKNQLLEIVPTEMAWPFSQPTLKPEPIEVNVRVILMGDSQTYYMLDNYDPDFPDLFKVLADFDSEIKRNKDSFDNYAAVIARLVRQEKLLHFDKTAVAALIEHGARICSQKDRLTTNFPRIADLAREGNYLAQKQQAKLISAAHITLAIARTKKRAGLPSKKFQQMLSNGTINVFTAGEQVGEINGLAVISAGPIVYGFPSRITSTVAPGRAGVINIEGQADMSGSIHTKGFQILGGLLRHLLPTVHPLTFSASIAFEQSYGGIDGDSASGAEFCCLISAITNIPISQEFAMTGAIDQHGRLQAIGGVNEKIEGFFDTCQAQGFTDTQGVIIPQANAGDLMLRTDVQQAVKDNKFSIYAVAHVTQALEILCKQPAGVLLDGTYPKNSILFKAMEKSNLFWKNTNQKVIEAN</sequence>
<dbReference type="Pfam" id="PF13654">
    <property type="entry name" value="AAA_32"/>
    <property type="match status" value="1"/>
</dbReference>
<dbReference type="GO" id="GO:0004176">
    <property type="term" value="F:ATP-dependent peptidase activity"/>
    <property type="evidence" value="ECO:0007669"/>
    <property type="project" value="InterPro"/>
</dbReference>
<dbReference type="Gene3D" id="1.10.8.60">
    <property type="match status" value="1"/>
</dbReference>
<dbReference type="EC" id="3.4.21.53" evidence="3"/>
<dbReference type="InterPro" id="IPR027065">
    <property type="entry name" value="Lon_Prtase"/>
</dbReference>
<dbReference type="SUPFAM" id="SSF54211">
    <property type="entry name" value="Ribosomal protein S5 domain 2-like"/>
    <property type="match status" value="1"/>
</dbReference>
<dbReference type="PROSITE" id="PS51786">
    <property type="entry name" value="LON_PROTEOLYTIC"/>
    <property type="match status" value="1"/>
</dbReference>
<dbReference type="InterPro" id="IPR014721">
    <property type="entry name" value="Ribsml_uS5_D2-typ_fold_subgr"/>
</dbReference>
<evidence type="ECO:0000313" key="3">
    <source>
        <dbReference type="EMBL" id="VAW38704.1"/>
    </source>
</evidence>
<dbReference type="Pfam" id="PF20436">
    <property type="entry name" value="LonB_AAA-LID"/>
    <property type="match status" value="1"/>
</dbReference>
<dbReference type="InterPro" id="IPR046844">
    <property type="entry name" value="Lon-like_helical"/>
</dbReference>
<dbReference type="InterPro" id="IPR041699">
    <property type="entry name" value="AAA_32"/>
</dbReference>
<dbReference type="PANTHER" id="PTHR10046">
    <property type="entry name" value="ATP DEPENDENT LON PROTEASE FAMILY MEMBER"/>
    <property type="match status" value="1"/>
</dbReference>
<reference evidence="3" key="1">
    <citation type="submission" date="2018-06" db="EMBL/GenBank/DDBJ databases">
        <authorList>
            <person name="Zhirakovskaya E."/>
        </authorList>
    </citation>
    <scope>NUCLEOTIDE SEQUENCE</scope>
</reference>
<dbReference type="PRINTS" id="PR00830">
    <property type="entry name" value="ENDOLAPTASE"/>
</dbReference>
<dbReference type="InterPro" id="IPR020568">
    <property type="entry name" value="Ribosomal_Su5_D2-typ_SF"/>
</dbReference>
<dbReference type="GO" id="GO:0006508">
    <property type="term" value="P:proteolysis"/>
    <property type="evidence" value="ECO:0007669"/>
    <property type="project" value="UniProtKB-KW"/>
</dbReference>
<dbReference type="EMBL" id="UOEW01000211">
    <property type="protein sequence ID" value="VAW38704.1"/>
    <property type="molecule type" value="Genomic_DNA"/>
</dbReference>
<feature type="domain" description="Lon proteolytic" evidence="2">
    <location>
        <begin position="581"/>
        <end position="776"/>
    </location>
</feature>
<evidence type="ECO:0000259" key="2">
    <source>
        <dbReference type="PROSITE" id="PS51786"/>
    </source>
</evidence>
<dbReference type="GO" id="GO:0005524">
    <property type="term" value="F:ATP binding"/>
    <property type="evidence" value="ECO:0007669"/>
    <property type="project" value="InterPro"/>
</dbReference>
<dbReference type="InterPro" id="IPR046843">
    <property type="entry name" value="LonB_AAA-LID"/>
</dbReference>
<dbReference type="Pfam" id="PF20437">
    <property type="entry name" value="LonC_helical"/>
    <property type="match status" value="1"/>
</dbReference>
<evidence type="ECO:0000256" key="1">
    <source>
        <dbReference type="ARBA" id="ARBA00022670"/>
    </source>
</evidence>
<organism evidence="3">
    <name type="scientific">hydrothermal vent metagenome</name>
    <dbReference type="NCBI Taxonomy" id="652676"/>
    <lineage>
        <taxon>unclassified sequences</taxon>
        <taxon>metagenomes</taxon>
        <taxon>ecological metagenomes</taxon>
    </lineage>
</organism>
<accession>A0A3B0W500</accession>
<dbReference type="Gene3D" id="3.30.230.10">
    <property type="match status" value="1"/>
</dbReference>